<dbReference type="GO" id="GO:0005737">
    <property type="term" value="C:cytoplasm"/>
    <property type="evidence" value="ECO:0007669"/>
    <property type="project" value="TreeGrafter"/>
</dbReference>
<proteinExistence type="predicted"/>
<evidence type="ECO:0000313" key="2">
    <source>
        <dbReference type="EMBL" id="PYH81270.1"/>
    </source>
</evidence>
<dbReference type="VEuPathDB" id="FungiDB:BO82DRAFT_415925"/>
<dbReference type="PANTHER" id="PTHR13847">
    <property type="entry name" value="SARCOSINE DEHYDROGENASE-RELATED"/>
    <property type="match status" value="1"/>
</dbReference>
<reference evidence="2 3" key="1">
    <citation type="submission" date="2016-12" db="EMBL/GenBank/DDBJ databases">
        <title>The genomes of Aspergillus section Nigri reveals drivers in fungal speciation.</title>
        <authorList>
            <consortium name="DOE Joint Genome Institute"/>
            <person name="Vesth T.C."/>
            <person name="Nybo J."/>
            <person name="Theobald S."/>
            <person name="Brandl J."/>
            <person name="Frisvad J.C."/>
            <person name="Nielsen K.F."/>
            <person name="Lyhne E.K."/>
            <person name="Kogle M.E."/>
            <person name="Kuo A."/>
            <person name="Riley R."/>
            <person name="Clum A."/>
            <person name="Nolan M."/>
            <person name="Lipzen A."/>
            <person name="Salamov A."/>
            <person name="Henrissat B."/>
            <person name="Wiebenga A."/>
            <person name="De Vries R.P."/>
            <person name="Grigoriev I.V."/>
            <person name="Mortensen U.H."/>
            <person name="Andersen M.R."/>
            <person name="Baker S.E."/>
        </authorList>
    </citation>
    <scope>NUCLEOTIDE SEQUENCE [LARGE SCALE GENOMIC DNA]</scope>
    <source>
        <strain evidence="2 3">CBS 121591</strain>
    </source>
</reference>
<dbReference type="InterPro" id="IPR036188">
    <property type="entry name" value="FAD/NAD-bd_sf"/>
</dbReference>
<dbReference type="SUPFAM" id="SSF51905">
    <property type="entry name" value="FAD/NAD(P)-binding domain"/>
    <property type="match status" value="1"/>
</dbReference>
<name>A0A319CAJ1_9EURO</name>
<evidence type="ECO:0000313" key="3">
    <source>
        <dbReference type="Proteomes" id="UP000248340"/>
    </source>
</evidence>
<accession>A0A319CAJ1</accession>
<dbReference type="STRING" id="1448315.A0A319CAJ1"/>
<dbReference type="RefSeq" id="XP_025491470.1">
    <property type="nucleotide sequence ID" value="XM_025639975.1"/>
</dbReference>
<feature type="domain" description="FAD dependent oxidoreductase" evidence="1">
    <location>
        <begin position="56"/>
        <end position="459"/>
    </location>
</feature>
<dbReference type="Pfam" id="PF01266">
    <property type="entry name" value="DAO"/>
    <property type="match status" value="1"/>
</dbReference>
<dbReference type="PANTHER" id="PTHR13847:SF213">
    <property type="entry name" value="DEPENDENT OXIDOREDUCTASE, PUTATIVE-RELATED"/>
    <property type="match status" value="1"/>
</dbReference>
<dbReference type="EMBL" id="KZ821703">
    <property type="protein sequence ID" value="PYH81270.1"/>
    <property type="molecule type" value="Genomic_DNA"/>
</dbReference>
<evidence type="ECO:0000259" key="1">
    <source>
        <dbReference type="Pfam" id="PF01266"/>
    </source>
</evidence>
<dbReference type="AlphaFoldDB" id="A0A319CAJ1"/>
<organism evidence="2 3">
    <name type="scientific">Aspergillus uvarum CBS 121591</name>
    <dbReference type="NCBI Taxonomy" id="1448315"/>
    <lineage>
        <taxon>Eukaryota</taxon>
        <taxon>Fungi</taxon>
        <taxon>Dikarya</taxon>
        <taxon>Ascomycota</taxon>
        <taxon>Pezizomycotina</taxon>
        <taxon>Eurotiomycetes</taxon>
        <taxon>Eurotiomycetidae</taxon>
        <taxon>Eurotiales</taxon>
        <taxon>Aspergillaceae</taxon>
        <taxon>Aspergillus</taxon>
        <taxon>Aspergillus subgen. Circumdati</taxon>
    </lineage>
</organism>
<dbReference type="Gene3D" id="3.50.50.60">
    <property type="entry name" value="FAD/NAD(P)-binding domain"/>
    <property type="match status" value="1"/>
</dbReference>
<gene>
    <name evidence="2" type="ORF">BO82DRAFT_415925</name>
</gene>
<dbReference type="GeneID" id="37142717"/>
<sequence>MALTEGISQEVVDAIYKAITHDPKLPSANPTVSAWQLPPHPTIANIQSSTLPQTTDYIVIGSGITGCSVTQGILDMDHHAHVTVLEARTFVSGATGRNGGQLVSPVGRTFMEMVERHGKENAIQMTQFSLMNVQQLREMVRNADPQLQTESEMRDVRKIMAVTDKESWQKAETSLDAFCEAFPDKKAYHRVVSGYNLLKKHNVKGAIGGFDHEAAALSPYRLFTGIFQRLLEVHADRLSLEANTPVIAINHEESAEHSSEISKAYPYIVTTPRGRIRARHVVHCTNAFAAHLLPALRGHVYPFRGTMSVQSMGAHFENKGDSFSWSSIEQTSLDGVSSLYRSGLMYLQQHTRTGHIWVGTETANILDVLTADDSKVSSDARQYLQTFLPTYFEQAGVSQPELKEIWTGIQGHTSDCLPLVGLLPECLTARKGTGEWICGAYNGYGMDKAWLSGKALVELIMGKEAPTWFPRCFLINEARFLHQMDTKHILEKFKQLAQNAPQTTAKASL</sequence>
<dbReference type="InterPro" id="IPR006076">
    <property type="entry name" value="FAD-dep_OxRdtase"/>
</dbReference>
<dbReference type="Gene3D" id="3.30.9.10">
    <property type="entry name" value="D-Amino Acid Oxidase, subunit A, domain 2"/>
    <property type="match status" value="1"/>
</dbReference>
<keyword evidence="3" id="KW-1185">Reference proteome</keyword>
<dbReference type="OrthoDB" id="512662at2759"/>
<dbReference type="Proteomes" id="UP000248340">
    <property type="component" value="Unassembled WGS sequence"/>
</dbReference>
<protein>
    <submittedName>
        <fullName evidence="2">DAO-domain-containing protein</fullName>
    </submittedName>
</protein>